<evidence type="ECO:0000313" key="2">
    <source>
        <dbReference type="Proteomes" id="UP000001695"/>
    </source>
</evidence>
<protein>
    <submittedName>
        <fullName evidence="1">Uncharacterized protein</fullName>
    </submittedName>
</protein>
<dbReference type="KEGG" id="bid:Bind_2381"/>
<dbReference type="Proteomes" id="UP000001695">
    <property type="component" value="Chromosome"/>
</dbReference>
<gene>
    <name evidence="1" type="ordered locus">Bind_2381</name>
</gene>
<organism evidence="1 2">
    <name type="scientific">Beijerinckia indica subsp. indica (strain ATCC 9039 / DSM 1715 / NCIMB 8712)</name>
    <dbReference type="NCBI Taxonomy" id="395963"/>
    <lineage>
        <taxon>Bacteria</taxon>
        <taxon>Pseudomonadati</taxon>
        <taxon>Pseudomonadota</taxon>
        <taxon>Alphaproteobacteria</taxon>
        <taxon>Hyphomicrobiales</taxon>
        <taxon>Beijerinckiaceae</taxon>
        <taxon>Beijerinckia</taxon>
    </lineage>
</organism>
<dbReference type="STRING" id="395963.Bind_2381"/>
<dbReference type="EMBL" id="CP001016">
    <property type="protein sequence ID" value="ACB95992.1"/>
    <property type="molecule type" value="Genomic_DNA"/>
</dbReference>
<keyword evidence="2" id="KW-1185">Reference proteome</keyword>
<dbReference type="AlphaFoldDB" id="B2IHU9"/>
<reference evidence="2" key="1">
    <citation type="submission" date="2008-03" db="EMBL/GenBank/DDBJ databases">
        <title>Complete sequence of chromosome of Beijerinckia indica subsp. indica ATCC 9039.</title>
        <authorList>
            <consortium name="US DOE Joint Genome Institute"/>
            <person name="Copeland A."/>
            <person name="Lucas S."/>
            <person name="Lapidus A."/>
            <person name="Glavina del Rio T."/>
            <person name="Dalin E."/>
            <person name="Tice H."/>
            <person name="Bruce D."/>
            <person name="Goodwin L."/>
            <person name="Pitluck S."/>
            <person name="LaButti K."/>
            <person name="Schmutz J."/>
            <person name="Larimer F."/>
            <person name="Land M."/>
            <person name="Hauser L."/>
            <person name="Kyrpides N."/>
            <person name="Mikhailova N."/>
            <person name="Dunfield P.F."/>
            <person name="Dedysh S.N."/>
            <person name="Liesack W."/>
            <person name="Saw J.H."/>
            <person name="Alam M."/>
            <person name="Chen Y."/>
            <person name="Murrell J.C."/>
            <person name="Richardson P."/>
        </authorList>
    </citation>
    <scope>NUCLEOTIDE SEQUENCE [LARGE SCALE GENOMIC DNA]</scope>
    <source>
        <strain evidence="2">ATCC 9039 / DSM 1715 / NCIMB 8712</strain>
    </source>
</reference>
<sequence length="117" mass="12138">MIAALAAYVFVLHALILAFVPAPSRADFDLASALQDICHHEGVPLQAPAAPDDACTLVNFFLSCCAGGHEGLAPPDISAGFTPRLSVAIAGFPPATVFFRVARTYSAAHPRGPPLKA</sequence>
<name>B2IHU9_BEII9</name>
<accession>B2IHU9</accession>
<dbReference type="HOGENOM" id="CLU_2080144_0_0_5"/>
<reference evidence="1 2" key="2">
    <citation type="journal article" date="2010" name="J. Bacteriol.">
        <title>Complete genome sequence of Beijerinckia indica subsp. indica.</title>
        <authorList>
            <person name="Tamas I."/>
            <person name="Dedysh S.N."/>
            <person name="Liesack W."/>
            <person name="Stott M.B."/>
            <person name="Alam M."/>
            <person name="Murrell J.C."/>
            <person name="Dunfield P.F."/>
        </authorList>
    </citation>
    <scope>NUCLEOTIDE SEQUENCE [LARGE SCALE GENOMIC DNA]</scope>
    <source>
        <strain evidence="2">ATCC 9039 / DSM 1715 / NCIMB 8712</strain>
    </source>
</reference>
<evidence type="ECO:0000313" key="1">
    <source>
        <dbReference type="EMBL" id="ACB95992.1"/>
    </source>
</evidence>
<proteinExistence type="predicted"/>